<gene>
    <name evidence="3" type="ORF">NITMOv2_0568</name>
</gene>
<dbReference type="Proteomes" id="UP000069205">
    <property type="component" value="Chromosome"/>
</dbReference>
<feature type="signal peptide" evidence="2">
    <location>
        <begin position="1"/>
        <end position="23"/>
    </location>
</feature>
<dbReference type="STRING" id="42253.NITMOv2_0568"/>
<name>A0A0K2G824_NITMO</name>
<dbReference type="OrthoDB" id="9790133at2"/>
<evidence type="ECO:0000256" key="2">
    <source>
        <dbReference type="SAM" id="SignalP"/>
    </source>
</evidence>
<proteinExistence type="predicted"/>
<evidence type="ECO:0000313" key="3">
    <source>
        <dbReference type="EMBL" id="ALA57004.1"/>
    </source>
</evidence>
<dbReference type="AlphaFoldDB" id="A0A0K2G824"/>
<feature type="compositionally biased region" description="Polar residues" evidence="1">
    <location>
        <begin position="38"/>
        <end position="53"/>
    </location>
</feature>
<evidence type="ECO:0000313" key="4">
    <source>
        <dbReference type="Proteomes" id="UP000069205"/>
    </source>
</evidence>
<feature type="region of interest" description="Disordered" evidence="1">
    <location>
        <begin position="27"/>
        <end position="60"/>
    </location>
</feature>
<dbReference type="EMBL" id="CP011801">
    <property type="protein sequence ID" value="ALA57004.1"/>
    <property type="molecule type" value="Genomic_DNA"/>
</dbReference>
<keyword evidence="2" id="KW-0732">Signal</keyword>
<organism evidence="3 4">
    <name type="scientific">Nitrospira moscoviensis</name>
    <dbReference type="NCBI Taxonomy" id="42253"/>
    <lineage>
        <taxon>Bacteria</taxon>
        <taxon>Pseudomonadati</taxon>
        <taxon>Nitrospirota</taxon>
        <taxon>Nitrospiria</taxon>
        <taxon>Nitrospirales</taxon>
        <taxon>Nitrospiraceae</taxon>
        <taxon>Nitrospira</taxon>
    </lineage>
</organism>
<dbReference type="KEGG" id="nmv:NITMOv2_0568"/>
<accession>A0A0K2G824</accession>
<dbReference type="RefSeq" id="WP_053378411.1">
    <property type="nucleotide sequence ID" value="NZ_CP011801.1"/>
</dbReference>
<evidence type="ECO:0000256" key="1">
    <source>
        <dbReference type="SAM" id="MobiDB-lite"/>
    </source>
</evidence>
<feature type="chain" id="PRO_5005476596" evidence="2">
    <location>
        <begin position="24"/>
        <end position="122"/>
    </location>
</feature>
<keyword evidence="4" id="KW-1185">Reference proteome</keyword>
<sequence length="122" mass="12837">MKLVIGTVATLSGVLFMLSMASANPALLPKHEGYPMKNSGSPVNGQPTANDPGQSDARGESTLLKAAAFDDKHVKQDLKKMDNERITASEGAGRLPKVQGPQIQIAPPVTSATKITGDRKID</sequence>
<reference evidence="3 4" key="1">
    <citation type="journal article" date="2015" name="Proc. Natl. Acad. Sci. U.S.A.">
        <title>Expanded metabolic versatility of ubiquitous nitrite-oxidizing bacteria from the genus Nitrospira.</title>
        <authorList>
            <person name="Koch H."/>
            <person name="Lucker S."/>
            <person name="Albertsen M."/>
            <person name="Kitzinger K."/>
            <person name="Herbold C."/>
            <person name="Spieck E."/>
            <person name="Nielsen P.H."/>
            <person name="Wagner M."/>
            <person name="Daims H."/>
        </authorList>
    </citation>
    <scope>NUCLEOTIDE SEQUENCE [LARGE SCALE GENOMIC DNA]</scope>
    <source>
        <strain evidence="3 4">NSP M-1</strain>
    </source>
</reference>
<protein>
    <submittedName>
        <fullName evidence="3">Uncharacterized protein</fullName>
    </submittedName>
</protein>
<dbReference type="PATRIC" id="fig|42253.5.peg.563"/>